<feature type="compositionally biased region" description="Basic residues" evidence="1">
    <location>
        <begin position="36"/>
        <end position="45"/>
    </location>
</feature>
<feature type="compositionally biased region" description="Basic and acidic residues" evidence="1">
    <location>
        <begin position="555"/>
        <end position="580"/>
    </location>
</feature>
<dbReference type="HOGENOM" id="CLU_277575_0_0_1"/>
<dbReference type="GeneID" id="9675295"/>
<dbReference type="KEGG" id="nhe:NECHADRAFT_83457"/>
<dbReference type="eggNOG" id="ENOG502T5PT">
    <property type="taxonomic scope" value="Eukaryota"/>
</dbReference>
<dbReference type="OMA" id="WEIDNGY"/>
<dbReference type="RefSeq" id="XP_003046959.1">
    <property type="nucleotide sequence ID" value="XM_003046913.1"/>
</dbReference>
<feature type="compositionally biased region" description="Low complexity" evidence="1">
    <location>
        <begin position="46"/>
        <end position="57"/>
    </location>
</feature>
<dbReference type="EMBL" id="GG698909">
    <property type="protein sequence ID" value="EEU41246.1"/>
    <property type="molecule type" value="Genomic_DNA"/>
</dbReference>
<name>C7Z428_FUSV7</name>
<keyword evidence="3" id="KW-1185">Reference proteome</keyword>
<feature type="compositionally biased region" description="Basic and acidic residues" evidence="1">
    <location>
        <begin position="907"/>
        <end position="926"/>
    </location>
</feature>
<dbReference type="VEuPathDB" id="FungiDB:NECHADRAFT_83457"/>
<feature type="compositionally biased region" description="Acidic residues" evidence="1">
    <location>
        <begin position="542"/>
        <end position="554"/>
    </location>
</feature>
<dbReference type="OrthoDB" id="10252009at2759"/>
<feature type="region of interest" description="Disordered" evidence="1">
    <location>
        <begin position="846"/>
        <end position="873"/>
    </location>
</feature>
<organism evidence="2 3">
    <name type="scientific">Fusarium vanettenii (strain ATCC MYA-4622 / CBS 123669 / FGSC 9596 / NRRL 45880 / 77-13-4)</name>
    <name type="common">Fusarium solani subsp. pisi</name>
    <dbReference type="NCBI Taxonomy" id="660122"/>
    <lineage>
        <taxon>Eukaryota</taxon>
        <taxon>Fungi</taxon>
        <taxon>Dikarya</taxon>
        <taxon>Ascomycota</taxon>
        <taxon>Pezizomycotina</taxon>
        <taxon>Sordariomycetes</taxon>
        <taxon>Hypocreomycetidae</taxon>
        <taxon>Hypocreales</taxon>
        <taxon>Nectriaceae</taxon>
        <taxon>Fusarium</taxon>
        <taxon>Fusarium solani species complex</taxon>
        <taxon>Fusarium vanettenii</taxon>
    </lineage>
</organism>
<feature type="region of interest" description="Disordered" evidence="1">
    <location>
        <begin position="530"/>
        <end position="604"/>
    </location>
</feature>
<dbReference type="Proteomes" id="UP000005206">
    <property type="component" value="Chromosome 8"/>
</dbReference>
<feature type="compositionally biased region" description="Polar residues" evidence="1">
    <location>
        <begin position="976"/>
        <end position="1012"/>
    </location>
</feature>
<evidence type="ECO:0000256" key="1">
    <source>
        <dbReference type="SAM" id="MobiDB-lite"/>
    </source>
</evidence>
<proteinExistence type="predicted"/>
<accession>C7Z428</accession>
<sequence length="1142" mass="124710">MNPTNIPVPGSFAAQKEFAFQAVAAGRLASIRVAPKRVAKPKKAAKTPAAAPGPAVASGRVTKKRGDRTARVETPVLTVPAVPQGTTVPPLPFVPAAPQGIETPLFEQRLPFVPAGYLPGGSQIYGIPSVTGTAQSQFLSPPPPPQPQSFDCGLSDLSSQPNGAAALFTLPGYQPPQPASGCFIPQSQPIFQAAPPVPPMPLPDVGTDLSLDDIFEACFSSAPSDLPASSQALLTPPAEDLLALPSQGYFDPSQGLLACSQGGLTLPQDTFTLPEYALAPRQGVSTPPLDRLTPPTQDLPAPSKEPSAPLEATPSPFEDPVALDPIPSLEDLSWGVRWIIIRILNDEDRFAKVVTFTLRLSRQQVQEFLEIYLREEYAWRVWEEYVLTIPHMPLLEHALEKRITVPALLHYNRPALLTDNISLEDEERGVLFLHERRMHGLVALFRLFCAEPYKDFLPLRIEWEIFQDGIDKQIVHQAVELGWANPNLLNVRPAAPTTNVPVDDSPLRYQGGFAPRFGVVGQRVPLHRKEGGYGNEFNDANDLNEDYDSEETQVDDDKTLSPDQADKPNTDARSDLEQPKDQPSATSNTLVQPTTNNSGNVFPVSEPLPPLPFLPGPFGYRPSQQQENFLHVAFGRRHPRARRYVPGCFANSLLEEGRDWVPCREACWPQGAYVNLGPRTLQAYADVIVECARHETGTTGSVSAQGMPNASHRSVTNGRQTVTNGQVHQCEAAAAHRANSSPHEDPHQGSAENLFNAFWYRQAYDEYMAEGMDVEGADQLSENGSFVDEEDTDCEMFAAPSASTLPEYRLAMLGGASDTANTTQDLSEMAPSAQLRHYLDTQFAHYLPKKSTTARKSSTSNNRSRKKQSSEMLAEDWEGGYDIVLPEAEKDTAYCPKRGDRKKRSRKANDGGRQRKSAVKDIEKKSRGTTVAEGNGNEGPKDGHSALEANKESEPKITEAQRTANTETPARKDPKNTTNNEPASSSRIKIVLKSSSHTPTSPAESTTKSNSPIFGVDRNSIVAGTRDRVQMAHYAWSAEEATFASISTHARFAQTADRIVKPPSMGKIISVDMSTELTELQRLQTAFENIEGAQKAQGAQDAERAKFAGCADRAMYAVQAETACFAVEVRDKDGDCEMKDVE</sequence>
<feature type="region of interest" description="Disordered" evidence="1">
    <location>
        <begin position="892"/>
        <end position="1015"/>
    </location>
</feature>
<feature type="region of interest" description="Disordered" evidence="1">
    <location>
        <begin position="282"/>
        <end position="321"/>
    </location>
</feature>
<feature type="compositionally biased region" description="Polar residues" evidence="1">
    <location>
        <begin position="581"/>
        <end position="600"/>
    </location>
</feature>
<dbReference type="AlphaFoldDB" id="C7Z428"/>
<evidence type="ECO:0000313" key="3">
    <source>
        <dbReference type="Proteomes" id="UP000005206"/>
    </source>
</evidence>
<feature type="compositionally biased region" description="Low complexity" evidence="1">
    <location>
        <begin position="849"/>
        <end position="862"/>
    </location>
</feature>
<gene>
    <name evidence="2" type="ORF">NECHADRAFT_83457</name>
</gene>
<protein>
    <submittedName>
        <fullName evidence="2">Uncharacterized protein</fullName>
    </submittedName>
</protein>
<reference evidence="2 3" key="1">
    <citation type="journal article" date="2009" name="PLoS Genet.">
        <title>The genome of Nectria haematococca: contribution of supernumerary chromosomes to gene expansion.</title>
        <authorList>
            <person name="Coleman J.J."/>
            <person name="Rounsley S.D."/>
            <person name="Rodriguez-Carres M."/>
            <person name="Kuo A."/>
            <person name="Wasmann C.C."/>
            <person name="Grimwood J."/>
            <person name="Schmutz J."/>
            <person name="Taga M."/>
            <person name="White G.J."/>
            <person name="Zhou S."/>
            <person name="Schwartz D.C."/>
            <person name="Freitag M."/>
            <person name="Ma L.J."/>
            <person name="Danchin E.G."/>
            <person name="Henrissat B."/>
            <person name="Coutinho P.M."/>
            <person name="Nelson D.R."/>
            <person name="Straney D."/>
            <person name="Napoli C.A."/>
            <person name="Barker B.M."/>
            <person name="Gribskov M."/>
            <person name="Rep M."/>
            <person name="Kroken S."/>
            <person name="Molnar I."/>
            <person name="Rensing C."/>
            <person name="Kennell J.C."/>
            <person name="Zamora J."/>
            <person name="Farman M.L."/>
            <person name="Selker E.U."/>
            <person name="Salamov A."/>
            <person name="Shapiro H."/>
            <person name="Pangilinan J."/>
            <person name="Lindquist E."/>
            <person name="Lamers C."/>
            <person name="Grigoriev I.V."/>
            <person name="Geiser D.M."/>
            <person name="Covert S.F."/>
            <person name="Temporini E."/>
            <person name="Vanetten H.D."/>
        </authorList>
    </citation>
    <scope>NUCLEOTIDE SEQUENCE [LARGE SCALE GENOMIC DNA]</scope>
    <source>
        <strain evidence="3">ATCC MYA-4622 / CBS 123669 / FGSC 9596 / NRRL 45880 / 77-13-4</strain>
    </source>
</reference>
<feature type="region of interest" description="Disordered" evidence="1">
    <location>
        <begin position="36"/>
        <end position="69"/>
    </location>
</feature>
<feature type="compositionally biased region" description="Basic and acidic residues" evidence="1">
    <location>
        <begin position="939"/>
        <end position="959"/>
    </location>
</feature>
<dbReference type="InParanoid" id="C7Z428"/>
<evidence type="ECO:0000313" key="2">
    <source>
        <dbReference type="EMBL" id="EEU41246.1"/>
    </source>
</evidence>